<reference evidence="1 2" key="1">
    <citation type="journal article" date="2019" name="Microbiol. Resour. Announc.">
        <title>Draft Genome Sequence of Comamonas testosteroni TA441, a Bacterium That Has a Cryptic Phenol Degradation Gene Cluster.</title>
        <authorList>
            <person name="Arai H."/>
            <person name="Ishii M."/>
        </authorList>
    </citation>
    <scope>NUCLEOTIDE SEQUENCE [LARGE SCALE GENOMIC DNA]</scope>
    <source>
        <strain evidence="1 2">TA441</strain>
    </source>
</reference>
<proteinExistence type="predicted"/>
<evidence type="ECO:0000313" key="2">
    <source>
        <dbReference type="Proteomes" id="UP000323105"/>
    </source>
</evidence>
<dbReference type="EMBL" id="BKBW01000020">
    <property type="protein sequence ID" value="GEQ77875.1"/>
    <property type="molecule type" value="Genomic_DNA"/>
</dbReference>
<protein>
    <submittedName>
        <fullName evidence="1">Uncharacterized protein</fullName>
    </submittedName>
</protein>
<name>A0A5A7MMD4_COMTE</name>
<gene>
    <name evidence="1" type="ORF">CTTA_4880</name>
</gene>
<dbReference type="Proteomes" id="UP000323105">
    <property type="component" value="Unassembled WGS sequence"/>
</dbReference>
<comment type="caution">
    <text evidence="1">The sequence shown here is derived from an EMBL/GenBank/DDBJ whole genome shotgun (WGS) entry which is preliminary data.</text>
</comment>
<sequence>MNQTSNSLASFYPNSLVQTEAASSFLSLAGTETGRKAFLGDTEALDQGAAPYITMAHIAMRDGVQTVGRLFSDATRTEVAKHEAAQIVAERTIEQLQKSKASIVEHAEHLLSSAQNEANEGFRLNPERRFVQEQILNHLRSLASKPEGFAELRKILDEDSEAAAVFASTKGYLLGMSSESHTAIHFKLIEKHLPHVWAKMGAGTELFKLPASYDKAINSVRTSFYNPAMAAKASTRVRI</sequence>
<organism evidence="1 2">
    <name type="scientific">Comamonas testosteroni</name>
    <name type="common">Pseudomonas testosteroni</name>
    <dbReference type="NCBI Taxonomy" id="285"/>
    <lineage>
        <taxon>Bacteria</taxon>
        <taxon>Pseudomonadati</taxon>
        <taxon>Pseudomonadota</taxon>
        <taxon>Betaproteobacteria</taxon>
        <taxon>Burkholderiales</taxon>
        <taxon>Comamonadaceae</taxon>
        <taxon>Comamonas</taxon>
    </lineage>
</organism>
<dbReference type="RefSeq" id="WP_149357149.1">
    <property type="nucleotide sequence ID" value="NZ_BKBW01000020.1"/>
</dbReference>
<accession>A0A5A7MMD4</accession>
<dbReference type="AlphaFoldDB" id="A0A5A7MMD4"/>
<evidence type="ECO:0000313" key="1">
    <source>
        <dbReference type="EMBL" id="GEQ77875.1"/>
    </source>
</evidence>